<dbReference type="SUPFAM" id="SSF51215">
    <property type="entry name" value="Regulatory protein AraC"/>
    <property type="match status" value="1"/>
</dbReference>
<dbReference type="AlphaFoldDB" id="A0A238V880"/>
<dbReference type="PROSITE" id="PS01124">
    <property type="entry name" value="HTH_ARAC_FAMILY_2"/>
    <property type="match status" value="1"/>
</dbReference>
<keyword evidence="2 6" id="KW-0238">DNA-binding</keyword>
<proteinExistence type="predicted"/>
<evidence type="ECO:0000256" key="2">
    <source>
        <dbReference type="ARBA" id="ARBA00023125"/>
    </source>
</evidence>
<dbReference type="PANTHER" id="PTHR43280">
    <property type="entry name" value="ARAC-FAMILY TRANSCRIPTIONAL REGULATOR"/>
    <property type="match status" value="1"/>
</dbReference>
<dbReference type="GO" id="GO:0043565">
    <property type="term" value="F:sequence-specific DNA binding"/>
    <property type="evidence" value="ECO:0007669"/>
    <property type="project" value="InterPro"/>
</dbReference>
<dbReference type="GO" id="GO:0003700">
    <property type="term" value="F:DNA-binding transcription factor activity"/>
    <property type="evidence" value="ECO:0007669"/>
    <property type="project" value="InterPro"/>
</dbReference>
<dbReference type="SUPFAM" id="SSF46689">
    <property type="entry name" value="Homeodomain-like"/>
    <property type="match status" value="1"/>
</dbReference>
<dbReference type="InterPro" id="IPR037923">
    <property type="entry name" value="HTH-like"/>
</dbReference>
<dbReference type="InterPro" id="IPR009057">
    <property type="entry name" value="Homeodomain-like_sf"/>
</dbReference>
<feature type="domain" description="HTH araC/xylS-type" evidence="5">
    <location>
        <begin position="194"/>
        <end position="292"/>
    </location>
</feature>
<keyword evidence="3" id="KW-0804">Transcription</keyword>
<dbReference type="Pfam" id="PF12833">
    <property type="entry name" value="HTH_18"/>
    <property type="match status" value="1"/>
</dbReference>
<organism evidence="6 7">
    <name type="scientific">Blastococcus mobilis</name>
    <dbReference type="NCBI Taxonomy" id="1938746"/>
    <lineage>
        <taxon>Bacteria</taxon>
        <taxon>Bacillati</taxon>
        <taxon>Actinomycetota</taxon>
        <taxon>Actinomycetes</taxon>
        <taxon>Geodermatophilales</taxon>
        <taxon>Geodermatophilaceae</taxon>
        <taxon>Blastococcus</taxon>
    </lineage>
</organism>
<accession>A0A238V880</accession>
<keyword evidence="7" id="KW-1185">Reference proteome</keyword>
<reference evidence="6 7" key="1">
    <citation type="submission" date="2017-06" db="EMBL/GenBank/DDBJ databases">
        <authorList>
            <person name="Kim H.J."/>
            <person name="Triplett B.A."/>
        </authorList>
    </citation>
    <scope>NUCLEOTIDE SEQUENCE [LARGE SCALE GENOMIC DNA]</scope>
    <source>
        <strain evidence="6 7">DSM 44272</strain>
    </source>
</reference>
<feature type="compositionally biased region" description="Low complexity" evidence="4">
    <location>
        <begin position="295"/>
        <end position="306"/>
    </location>
</feature>
<dbReference type="InterPro" id="IPR018060">
    <property type="entry name" value="HTH_AraC"/>
</dbReference>
<dbReference type="OrthoDB" id="9799345at2"/>
<sequence>MVVRFGQARSEPVPEALFSPRPNWPAGGEVMSLADLRSRVPADVLARPQRPAFHSVLAVTAGSLRSTVDFTDHHVEPGMWLWIRPGQVLQWRDLEQAEGTLVLFEPEELDPGTATLARADGRHGPVVLPTDEEDRRALDLAVRHLGREYSAFGGLPADVHMQLLRHLLAVLVIRLVHVATRDDGSAHDPNDAYARFRDAVEQHFPCTHRVEDYARLLGFAPRTLTRATQAVTGLGAKAFIDRRVALEAKRMLAHTDWPAARIAARLGFSSATNFGKFFAQHTGTSPGAFRSAVHTGRSATGSSGTTQAVCPGS</sequence>
<dbReference type="RefSeq" id="WP_089335029.1">
    <property type="nucleotide sequence ID" value="NZ_FZNO01000002.1"/>
</dbReference>
<dbReference type="EMBL" id="FZNO01000002">
    <property type="protein sequence ID" value="SNR30237.1"/>
    <property type="molecule type" value="Genomic_DNA"/>
</dbReference>
<gene>
    <name evidence="6" type="ORF">SAMN06272737_102172</name>
</gene>
<dbReference type="PANTHER" id="PTHR43280:SF32">
    <property type="entry name" value="TRANSCRIPTIONAL REGULATORY PROTEIN"/>
    <property type="match status" value="1"/>
</dbReference>
<evidence type="ECO:0000256" key="3">
    <source>
        <dbReference type="ARBA" id="ARBA00023163"/>
    </source>
</evidence>
<keyword evidence="1" id="KW-0805">Transcription regulation</keyword>
<evidence type="ECO:0000256" key="4">
    <source>
        <dbReference type="SAM" id="MobiDB-lite"/>
    </source>
</evidence>
<feature type="region of interest" description="Disordered" evidence="4">
    <location>
        <begin position="288"/>
        <end position="313"/>
    </location>
</feature>
<protein>
    <submittedName>
        <fullName evidence="6">AraC-type DNA-binding protein</fullName>
    </submittedName>
</protein>
<dbReference type="Proteomes" id="UP000198403">
    <property type="component" value="Unassembled WGS sequence"/>
</dbReference>
<evidence type="ECO:0000256" key="1">
    <source>
        <dbReference type="ARBA" id="ARBA00023015"/>
    </source>
</evidence>
<evidence type="ECO:0000313" key="6">
    <source>
        <dbReference type="EMBL" id="SNR30237.1"/>
    </source>
</evidence>
<name>A0A238V880_9ACTN</name>
<dbReference type="SMART" id="SM00342">
    <property type="entry name" value="HTH_ARAC"/>
    <property type="match status" value="1"/>
</dbReference>
<evidence type="ECO:0000313" key="7">
    <source>
        <dbReference type="Proteomes" id="UP000198403"/>
    </source>
</evidence>
<dbReference type="Gene3D" id="1.10.10.60">
    <property type="entry name" value="Homeodomain-like"/>
    <property type="match status" value="1"/>
</dbReference>
<evidence type="ECO:0000259" key="5">
    <source>
        <dbReference type="PROSITE" id="PS01124"/>
    </source>
</evidence>